<name>A0ACA9NFB7_9GLOM</name>
<dbReference type="Proteomes" id="UP000789702">
    <property type="component" value="Unassembled WGS sequence"/>
</dbReference>
<sequence>MTTEKPQESIVDIEEEGGKVEEGGKLKDGGKVKELYLAISPNGDFVVEFVVEFALSSSESELSNLQLRMYNVVNVKDSMKKDYLDQKIDYLDPKNGLSYRKISKITASENTFTKEQFELIKSLIKSKNKLSWSVAVSDRLKSHESTEEILRLDKYGGIVKLFSKNEDNKKTDKDSQNMDKNTNEDSYQNINKYFLVILNASGIHKHHFEHLYKPTYKIQSLNHCFEQLYKHTIKIQSFYYPKRIDKALKYNKFSAEFNLKYILRCLNKHYFLVDTTNEGAQYMDLYDLKTNQLVNTFRRRNLNSLKNYILDISDNFAISHNNKLLAYKSGNQVKLYLIECGLEIASINIEDGKSVYDYFMHFFNNDERLFIYQAKNKWTIWDIFGSVQMSIKLENQLELDLKILGFLSPNDYQLERSNSFVIVVKNKEEKEFSEDKQIYDDYISDYMCLELKSDKQHLKTLSLNESFADTGNNKFFIFDLNNQKTELDSYYYIIEPWVHWLEKGAPRYS</sequence>
<keyword evidence="2" id="KW-1185">Reference proteome</keyword>
<accession>A0ACA9NFB7</accession>
<gene>
    <name evidence="1" type="ORF">DHETER_LOCUS9432</name>
</gene>
<organism evidence="1 2">
    <name type="scientific">Dentiscutata heterogama</name>
    <dbReference type="NCBI Taxonomy" id="1316150"/>
    <lineage>
        <taxon>Eukaryota</taxon>
        <taxon>Fungi</taxon>
        <taxon>Fungi incertae sedis</taxon>
        <taxon>Mucoromycota</taxon>
        <taxon>Glomeromycotina</taxon>
        <taxon>Glomeromycetes</taxon>
        <taxon>Diversisporales</taxon>
        <taxon>Gigasporaceae</taxon>
        <taxon>Dentiscutata</taxon>
    </lineage>
</organism>
<feature type="non-terminal residue" evidence="1">
    <location>
        <position position="509"/>
    </location>
</feature>
<evidence type="ECO:0000313" key="2">
    <source>
        <dbReference type="Proteomes" id="UP000789702"/>
    </source>
</evidence>
<comment type="caution">
    <text evidence="1">The sequence shown here is derived from an EMBL/GenBank/DDBJ whole genome shotgun (WGS) entry which is preliminary data.</text>
</comment>
<evidence type="ECO:0000313" key="1">
    <source>
        <dbReference type="EMBL" id="CAG8653952.1"/>
    </source>
</evidence>
<dbReference type="EMBL" id="CAJVPU010016555">
    <property type="protein sequence ID" value="CAG8653952.1"/>
    <property type="molecule type" value="Genomic_DNA"/>
</dbReference>
<proteinExistence type="predicted"/>
<protein>
    <submittedName>
        <fullName evidence="1">10257_t:CDS:1</fullName>
    </submittedName>
</protein>
<reference evidence="1" key="1">
    <citation type="submission" date="2021-06" db="EMBL/GenBank/DDBJ databases">
        <authorList>
            <person name="Kallberg Y."/>
            <person name="Tangrot J."/>
            <person name="Rosling A."/>
        </authorList>
    </citation>
    <scope>NUCLEOTIDE SEQUENCE</scope>
    <source>
        <strain evidence="1">IL203A</strain>
    </source>
</reference>